<proteinExistence type="predicted"/>
<protein>
    <submittedName>
        <fullName evidence="1">Uncharacterized protein</fullName>
    </submittedName>
</protein>
<name>A0A2J7Q229_9NEOP</name>
<evidence type="ECO:0000313" key="1">
    <source>
        <dbReference type="EMBL" id="PNF22627.1"/>
    </source>
</evidence>
<organism evidence="1 2">
    <name type="scientific">Cryptotermes secundus</name>
    <dbReference type="NCBI Taxonomy" id="105785"/>
    <lineage>
        <taxon>Eukaryota</taxon>
        <taxon>Metazoa</taxon>
        <taxon>Ecdysozoa</taxon>
        <taxon>Arthropoda</taxon>
        <taxon>Hexapoda</taxon>
        <taxon>Insecta</taxon>
        <taxon>Pterygota</taxon>
        <taxon>Neoptera</taxon>
        <taxon>Polyneoptera</taxon>
        <taxon>Dictyoptera</taxon>
        <taxon>Blattodea</taxon>
        <taxon>Blattoidea</taxon>
        <taxon>Termitoidae</taxon>
        <taxon>Kalotermitidae</taxon>
        <taxon>Cryptotermitinae</taxon>
        <taxon>Cryptotermes</taxon>
    </lineage>
</organism>
<dbReference type="EMBL" id="NEVH01019374">
    <property type="protein sequence ID" value="PNF22627.1"/>
    <property type="molecule type" value="Genomic_DNA"/>
</dbReference>
<dbReference type="Proteomes" id="UP000235965">
    <property type="component" value="Unassembled WGS sequence"/>
</dbReference>
<accession>A0A2J7Q229</accession>
<reference evidence="1 2" key="1">
    <citation type="submission" date="2017-12" db="EMBL/GenBank/DDBJ databases">
        <title>Hemimetabolous genomes reveal molecular basis of termite eusociality.</title>
        <authorList>
            <person name="Harrison M.C."/>
            <person name="Jongepier E."/>
            <person name="Robertson H.M."/>
            <person name="Arning N."/>
            <person name="Bitard-Feildel T."/>
            <person name="Chao H."/>
            <person name="Childers C.P."/>
            <person name="Dinh H."/>
            <person name="Doddapaneni H."/>
            <person name="Dugan S."/>
            <person name="Gowin J."/>
            <person name="Greiner C."/>
            <person name="Han Y."/>
            <person name="Hu H."/>
            <person name="Hughes D.S.T."/>
            <person name="Huylmans A.-K."/>
            <person name="Kemena C."/>
            <person name="Kremer L.P.M."/>
            <person name="Lee S.L."/>
            <person name="Lopez-Ezquerra A."/>
            <person name="Mallet L."/>
            <person name="Monroy-Kuhn J.M."/>
            <person name="Moser A."/>
            <person name="Murali S.C."/>
            <person name="Muzny D.M."/>
            <person name="Otani S."/>
            <person name="Piulachs M.-D."/>
            <person name="Poelchau M."/>
            <person name="Qu J."/>
            <person name="Schaub F."/>
            <person name="Wada-Katsumata A."/>
            <person name="Worley K.C."/>
            <person name="Xie Q."/>
            <person name="Ylla G."/>
            <person name="Poulsen M."/>
            <person name="Gibbs R.A."/>
            <person name="Schal C."/>
            <person name="Richards S."/>
            <person name="Belles X."/>
            <person name="Korb J."/>
            <person name="Bornberg-Bauer E."/>
        </authorList>
    </citation>
    <scope>NUCLEOTIDE SEQUENCE [LARGE SCALE GENOMIC DNA]</scope>
    <source>
        <tissue evidence="1">Whole body</tissue>
    </source>
</reference>
<dbReference type="InParanoid" id="A0A2J7Q229"/>
<evidence type="ECO:0000313" key="2">
    <source>
        <dbReference type="Proteomes" id="UP000235965"/>
    </source>
</evidence>
<dbReference type="AlphaFoldDB" id="A0A2J7Q229"/>
<sequence>MQHIFDYGPSEGITPYPANDISKINHDSLNRVFKPDSKHEERSNVARNIHNGEISKVDRKNYIEVTYYVGPEAFKAPISNINSVKNNAKNGPEFIDIPKEEFTTKMLPLDISADRIINTPKRKCPEGKKMDLFGTCKAVWEN</sequence>
<comment type="caution">
    <text evidence="1">The sequence shown here is derived from an EMBL/GenBank/DDBJ whole genome shotgun (WGS) entry which is preliminary data.</text>
</comment>
<gene>
    <name evidence="1" type="ORF">B7P43_G10851</name>
</gene>
<keyword evidence="2" id="KW-1185">Reference proteome</keyword>